<evidence type="ECO:0000313" key="1">
    <source>
        <dbReference type="EMBL" id="WVZ57578.1"/>
    </source>
</evidence>
<dbReference type="Proteomes" id="UP001341281">
    <property type="component" value="Chromosome 02"/>
</dbReference>
<accession>A0AAQ3SN22</accession>
<sequence>MLPFRRQIRLTTVHRLLTFRRVPIASPQCVGSYLSPHHCRIQAAAELGGSAGAGACRIHRPKGSPSKGT</sequence>
<evidence type="ECO:0000313" key="2">
    <source>
        <dbReference type="Proteomes" id="UP001341281"/>
    </source>
</evidence>
<dbReference type="EMBL" id="CP144746">
    <property type="protein sequence ID" value="WVZ57578.1"/>
    <property type="molecule type" value="Genomic_DNA"/>
</dbReference>
<name>A0AAQ3SN22_PASNO</name>
<organism evidence="1 2">
    <name type="scientific">Paspalum notatum var. saurae</name>
    <dbReference type="NCBI Taxonomy" id="547442"/>
    <lineage>
        <taxon>Eukaryota</taxon>
        <taxon>Viridiplantae</taxon>
        <taxon>Streptophyta</taxon>
        <taxon>Embryophyta</taxon>
        <taxon>Tracheophyta</taxon>
        <taxon>Spermatophyta</taxon>
        <taxon>Magnoliopsida</taxon>
        <taxon>Liliopsida</taxon>
        <taxon>Poales</taxon>
        <taxon>Poaceae</taxon>
        <taxon>PACMAD clade</taxon>
        <taxon>Panicoideae</taxon>
        <taxon>Andropogonodae</taxon>
        <taxon>Paspaleae</taxon>
        <taxon>Paspalinae</taxon>
        <taxon>Paspalum</taxon>
    </lineage>
</organism>
<gene>
    <name evidence="1" type="ORF">U9M48_007944</name>
</gene>
<keyword evidence="2" id="KW-1185">Reference proteome</keyword>
<reference evidence="1 2" key="1">
    <citation type="submission" date="2024-02" db="EMBL/GenBank/DDBJ databases">
        <title>High-quality chromosome-scale genome assembly of Pensacola bahiagrass (Paspalum notatum Flugge var. saurae).</title>
        <authorList>
            <person name="Vega J.M."/>
            <person name="Podio M."/>
            <person name="Orjuela J."/>
            <person name="Siena L.A."/>
            <person name="Pessino S.C."/>
            <person name="Combes M.C."/>
            <person name="Mariac C."/>
            <person name="Albertini E."/>
            <person name="Pupilli F."/>
            <person name="Ortiz J.P.A."/>
            <person name="Leblanc O."/>
        </authorList>
    </citation>
    <scope>NUCLEOTIDE SEQUENCE [LARGE SCALE GENOMIC DNA]</scope>
    <source>
        <strain evidence="1">R1</strain>
        <tissue evidence="1">Leaf</tissue>
    </source>
</reference>
<dbReference type="AlphaFoldDB" id="A0AAQ3SN22"/>
<proteinExistence type="predicted"/>
<protein>
    <submittedName>
        <fullName evidence="1">Uncharacterized protein</fullName>
    </submittedName>
</protein>